<dbReference type="Pfam" id="PF13377">
    <property type="entry name" value="Peripla_BP_3"/>
    <property type="match status" value="1"/>
</dbReference>
<evidence type="ECO:0000259" key="5">
    <source>
        <dbReference type="PROSITE" id="PS50932"/>
    </source>
</evidence>
<dbReference type="PROSITE" id="PS50932">
    <property type="entry name" value="HTH_LACI_2"/>
    <property type="match status" value="1"/>
</dbReference>
<evidence type="ECO:0000313" key="7">
    <source>
        <dbReference type="Proteomes" id="UP001198163"/>
    </source>
</evidence>
<evidence type="ECO:0000313" key="6">
    <source>
        <dbReference type="EMBL" id="MCD1653667.1"/>
    </source>
</evidence>
<dbReference type="RefSeq" id="WP_230752931.1">
    <property type="nucleotide sequence ID" value="NZ_JAINWA010000001.1"/>
</dbReference>
<dbReference type="Gene3D" id="3.40.50.2300">
    <property type="match status" value="2"/>
</dbReference>
<gene>
    <name evidence="6" type="ORF">K7J14_03005</name>
</gene>
<accession>A0AAE3JHD9</accession>
<dbReference type="EMBL" id="JAINWA010000001">
    <property type="protein sequence ID" value="MCD1653667.1"/>
    <property type="molecule type" value="Genomic_DNA"/>
</dbReference>
<dbReference type="InterPro" id="IPR010982">
    <property type="entry name" value="Lambda_DNA-bd_dom_sf"/>
</dbReference>
<keyword evidence="1" id="KW-0678">Repressor</keyword>
<dbReference type="SMART" id="SM00354">
    <property type="entry name" value="HTH_LACI"/>
    <property type="match status" value="1"/>
</dbReference>
<dbReference type="GO" id="GO:0003700">
    <property type="term" value="F:DNA-binding transcription factor activity"/>
    <property type="evidence" value="ECO:0007669"/>
    <property type="project" value="TreeGrafter"/>
</dbReference>
<evidence type="ECO:0000256" key="4">
    <source>
        <dbReference type="ARBA" id="ARBA00023163"/>
    </source>
</evidence>
<keyword evidence="4" id="KW-0804">Transcription</keyword>
<name>A0AAE3JHD9_9SPIR</name>
<dbReference type="PANTHER" id="PTHR30146">
    <property type="entry name" value="LACI-RELATED TRANSCRIPTIONAL REPRESSOR"/>
    <property type="match status" value="1"/>
</dbReference>
<dbReference type="GO" id="GO:0000976">
    <property type="term" value="F:transcription cis-regulatory region binding"/>
    <property type="evidence" value="ECO:0007669"/>
    <property type="project" value="TreeGrafter"/>
</dbReference>
<keyword evidence="7" id="KW-1185">Reference proteome</keyword>
<organism evidence="6 7">
    <name type="scientific">Teretinema zuelzerae</name>
    <dbReference type="NCBI Taxonomy" id="156"/>
    <lineage>
        <taxon>Bacteria</taxon>
        <taxon>Pseudomonadati</taxon>
        <taxon>Spirochaetota</taxon>
        <taxon>Spirochaetia</taxon>
        <taxon>Spirochaetales</taxon>
        <taxon>Treponemataceae</taxon>
        <taxon>Teretinema</taxon>
    </lineage>
</organism>
<dbReference type="SUPFAM" id="SSF53822">
    <property type="entry name" value="Periplasmic binding protein-like I"/>
    <property type="match status" value="1"/>
</dbReference>
<dbReference type="Proteomes" id="UP001198163">
    <property type="component" value="Unassembled WGS sequence"/>
</dbReference>
<comment type="caution">
    <text evidence="6">The sequence shown here is derived from an EMBL/GenBank/DDBJ whole genome shotgun (WGS) entry which is preliminary data.</text>
</comment>
<dbReference type="CDD" id="cd01392">
    <property type="entry name" value="HTH_LacI"/>
    <property type="match status" value="1"/>
</dbReference>
<dbReference type="InterPro" id="IPR046335">
    <property type="entry name" value="LacI/GalR-like_sensor"/>
</dbReference>
<evidence type="ECO:0000256" key="3">
    <source>
        <dbReference type="ARBA" id="ARBA00023125"/>
    </source>
</evidence>
<evidence type="ECO:0000256" key="2">
    <source>
        <dbReference type="ARBA" id="ARBA00023015"/>
    </source>
</evidence>
<dbReference type="InterPro" id="IPR000843">
    <property type="entry name" value="HTH_LacI"/>
</dbReference>
<protein>
    <submittedName>
        <fullName evidence="6">LacI family transcriptional regulator</fullName>
    </submittedName>
</protein>
<dbReference type="InterPro" id="IPR028082">
    <property type="entry name" value="Peripla_BP_I"/>
</dbReference>
<feature type="domain" description="HTH lacI-type" evidence="5">
    <location>
        <begin position="2"/>
        <end position="56"/>
    </location>
</feature>
<dbReference type="PANTHER" id="PTHR30146:SF148">
    <property type="entry name" value="HTH-TYPE TRANSCRIPTIONAL REPRESSOR PURR-RELATED"/>
    <property type="match status" value="1"/>
</dbReference>
<keyword evidence="3" id="KW-0238">DNA-binding</keyword>
<dbReference type="Pfam" id="PF00356">
    <property type="entry name" value="LacI"/>
    <property type="match status" value="1"/>
</dbReference>
<dbReference type="Gene3D" id="1.10.260.40">
    <property type="entry name" value="lambda repressor-like DNA-binding domains"/>
    <property type="match status" value="1"/>
</dbReference>
<dbReference type="SUPFAM" id="SSF47413">
    <property type="entry name" value="lambda repressor-like DNA-binding domains"/>
    <property type="match status" value="1"/>
</dbReference>
<proteinExistence type="predicted"/>
<dbReference type="AlphaFoldDB" id="A0AAE3JHD9"/>
<evidence type="ECO:0000256" key="1">
    <source>
        <dbReference type="ARBA" id="ARBA00022491"/>
    </source>
</evidence>
<sequence length="337" mass="37103">MVTIYDIAQRTGFSPPSVSKALNGTGGLSPESRAMILRVAEEMGYTPNMTARTLSTNRSNLVGVIYEDYYMLMGFKHPLFSDILNNFRTVVESAGYDLLFLSRTLGERKMTYTDHCRFRNVDGVLILNPVPGDPEITRLVSSGISCVSANEPIAGISSVITENVQGARDAVQYLIDLGHRRIAYISGPYLQTAPAALERLQGYKDSLLDNGLPFDEDLVEESHFWHTQSGYEATRRLLERTTNFTGVFASNDTLASGVKLALEDSGIYIPHDVSLIGFDGDDLGSFMTPGLTTMEQDSRTIGNTAAEILLHRLSGDCELESIRVPATLLKRDSCRQI</sequence>
<dbReference type="CDD" id="cd06267">
    <property type="entry name" value="PBP1_LacI_sugar_binding-like"/>
    <property type="match status" value="1"/>
</dbReference>
<keyword evidence="2" id="KW-0805">Transcription regulation</keyword>
<reference evidence="6" key="1">
    <citation type="submission" date="2021-08" db="EMBL/GenBank/DDBJ databases">
        <title>Comparative analyses of Brucepasteria parasyntrophica and Teretinema zuelzerae.</title>
        <authorList>
            <person name="Song Y."/>
            <person name="Brune A."/>
        </authorList>
    </citation>
    <scope>NUCLEOTIDE SEQUENCE</scope>
    <source>
        <strain evidence="6">DSM 1903</strain>
    </source>
</reference>